<name>A0ABP0BL68_9PEZI</name>
<evidence type="ECO:0000256" key="4">
    <source>
        <dbReference type="ARBA" id="ARBA00022927"/>
    </source>
</evidence>
<comment type="caution">
    <text evidence="10">The sequence shown here is derived from an EMBL/GenBank/DDBJ whole genome shotgun (WGS) entry which is preliminary data.</text>
</comment>
<keyword evidence="4 6" id="KW-0653">Protein transport</keyword>
<feature type="compositionally biased region" description="Acidic residues" evidence="7">
    <location>
        <begin position="206"/>
        <end position="219"/>
    </location>
</feature>
<dbReference type="PANTHER" id="PTHR10953:SF3">
    <property type="entry name" value="UBIQUITIN-LIKE MODIFIER-ACTIVATING ENZYME ATG7"/>
    <property type="match status" value="1"/>
</dbReference>
<feature type="domain" description="Ubiquitin-like modifier-activating enzyme Atg7 N-terminal" evidence="9">
    <location>
        <begin position="4"/>
        <end position="360"/>
    </location>
</feature>
<dbReference type="InterPro" id="IPR000594">
    <property type="entry name" value="ThiF_NAD_FAD-bd"/>
</dbReference>
<keyword evidence="11" id="KW-1185">Reference proteome</keyword>
<evidence type="ECO:0000256" key="3">
    <source>
        <dbReference type="ARBA" id="ARBA00022448"/>
    </source>
</evidence>
<dbReference type="InterPro" id="IPR032197">
    <property type="entry name" value="Atg7_N"/>
</dbReference>
<dbReference type="Proteomes" id="UP001642482">
    <property type="component" value="Unassembled WGS sequence"/>
</dbReference>
<evidence type="ECO:0000256" key="1">
    <source>
        <dbReference type="ARBA" id="ARBA00010931"/>
    </source>
</evidence>
<dbReference type="Pfam" id="PF16420">
    <property type="entry name" value="ATG7_N"/>
    <property type="match status" value="1"/>
</dbReference>
<evidence type="ECO:0000256" key="7">
    <source>
        <dbReference type="SAM" id="MobiDB-lite"/>
    </source>
</evidence>
<keyword evidence="3 6" id="KW-0813">Transport</keyword>
<dbReference type="InterPro" id="IPR045886">
    <property type="entry name" value="ThiF/MoeB/HesA"/>
</dbReference>
<accession>A0ABP0BL68</accession>
<feature type="region of interest" description="Disordered" evidence="7">
    <location>
        <begin position="606"/>
        <end position="633"/>
    </location>
</feature>
<evidence type="ECO:0000259" key="8">
    <source>
        <dbReference type="Pfam" id="PF00899"/>
    </source>
</evidence>
<comment type="function">
    <text evidence="6">E1-like activating enzyme involved in the 2 ubiquitin-like systems required for cytoplasm to vacuole transport (Cvt) and autophagy. Activates ATG12 for its conjugation with ATG5 and ATG8 for its conjugation with phosphatidylethanolamine. Both systems are needed for the ATG8 association to Cvt vesicles and autophagosomes membranes. Autophagy is essential for maintenance of amino acid levels and protein synthesis under nitrogen starvation. Required for selective autophagic degradation of the nucleus (nucleophagy) as well as for mitophagy which contributes to regulate mitochondrial quantity and quality by eliminating the mitochondria to a basal level to fulfill cellular energy requirements and preventing excess ROS production.</text>
</comment>
<dbReference type="Pfam" id="PF00899">
    <property type="entry name" value="ThiF"/>
    <property type="match status" value="1"/>
</dbReference>
<dbReference type="PANTHER" id="PTHR10953">
    <property type="entry name" value="UBIQUITIN-ACTIVATING ENZYME E1"/>
    <property type="match status" value="1"/>
</dbReference>
<dbReference type="Gene3D" id="3.40.50.720">
    <property type="entry name" value="NAD(P)-binding Rossmann-like Domain"/>
    <property type="match status" value="1"/>
</dbReference>
<gene>
    <name evidence="10" type="primary">ATG7</name>
    <name evidence="10" type="ORF">SEUCBS140593_004206</name>
</gene>
<dbReference type="CDD" id="cd01486">
    <property type="entry name" value="Apg7"/>
    <property type="match status" value="1"/>
</dbReference>
<dbReference type="InterPro" id="IPR042522">
    <property type="entry name" value="Atg7_N_1"/>
</dbReference>
<feature type="region of interest" description="Disordered" evidence="7">
    <location>
        <begin position="198"/>
        <end position="228"/>
    </location>
</feature>
<dbReference type="InterPro" id="IPR006285">
    <property type="entry name" value="Atg7"/>
</dbReference>
<proteinExistence type="inferred from homology"/>
<dbReference type="NCBIfam" id="TIGR01381">
    <property type="entry name" value="E1_like_apg7"/>
    <property type="match status" value="1"/>
</dbReference>
<organism evidence="10 11">
    <name type="scientific">Sporothrix eucalyptigena</name>
    <dbReference type="NCBI Taxonomy" id="1812306"/>
    <lineage>
        <taxon>Eukaryota</taxon>
        <taxon>Fungi</taxon>
        <taxon>Dikarya</taxon>
        <taxon>Ascomycota</taxon>
        <taxon>Pezizomycotina</taxon>
        <taxon>Sordariomycetes</taxon>
        <taxon>Sordariomycetidae</taxon>
        <taxon>Ophiostomatales</taxon>
        <taxon>Ophiostomataceae</taxon>
        <taxon>Sporothrix</taxon>
    </lineage>
</organism>
<dbReference type="SUPFAM" id="SSF69572">
    <property type="entry name" value="Activating enzymes of the ubiquitin-like proteins"/>
    <property type="match status" value="1"/>
</dbReference>
<evidence type="ECO:0000259" key="9">
    <source>
        <dbReference type="Pfam" id="PF16420"/>
    </source>
</evidence>
<evidence type="ECO:0000256" key="6">
    <source>
        <dbReference type="RuleBase" id="RU366022"/>
    </source>
</evidence>
<reference evidence="10 11" key="1">
    <citation type="submission" date="2024-01" db="EMBL/GenBank/DDBJ databases">
        <authorList>
            <person name="Allen C."/>
            <person name="Tagirdzhanova G."/>
        </authorList>
    </citation>
    <scope>NUCLEOTIDE SEQUENCE [LARGE SCALE GENOMIC DNA]</scope>
</reference>
<feature type="domain" description="THIF-type NAD/FAD binding fold" evidence="8">
    <location>
        <begin position="379"/>
        <end position="612"/>
    </location>
</feature>
<dbReference type="InterPro" id="IPR035985">
    <property type="entry name" value="Ubiquitin-activating_enz"/>
</dbReference>
<comment type="subcellular location">
    <subcellularLocation>
        <location evidence="6">Cytoplasm</location>
    </subcellularLocation>
    <subcellularLocation>
        <location evidence="6">Preautophagosomal structure</location>
    </subcellularLocation>
</comment>
<evidence type="ECO:0000313" key="11">
    <source>
        <dbReference type="Proteomes" id="UP001642482"/>
    </source>
</evidence>
<comment type="similarity">
    <text evidence="1 6">Belongs to the ATG7 family.</text>
</comment>
<dbReference type="Gene3D" id="3.40.140.70">
    <property type="entry name" value="Ubiquitin-like modifier-activating enzyme ATG7 N-terminal domain"/>
    <property type="match status" value="1"/>
</dbReference>
<evidence type="ECO:0000313" key="10">
    <source>
        <dbReference type="EMBL" id="CAK7220354.1"/>
    </source>
</evidence>
<comment type="subunit">
    <text evidence="6">Homodimer.</text>
</comment>
<sequence>MAGLQFATFNSLVEMPFYSALFASKLDHDKLDDSARAVLGLYEPRGEKDPSTSSQMQIQGGALTSNQAPMGMIRAEGIIKNFNTIEDFKQADKAAMMHTAARQIWDAIKDGTVYEVPSILSSFNIISFADLKKYRFTYWFAFPALHSDPQWKRTGEISRLGKKETVQLVDKVGTWRYASDSRQHGFFLAKRVPISASAGAGSGDIGEGEAENEGGEGEDSGGSLHSRNSAAFLDPDEIELGFRWEIGSLRDFESGFFNGVPEKDQYVSFVDPSSYPENPSWSLRNLLVLVRQRYQLRKAQILCYRDTQARRDDPRSIIIPVELDGSIEQMQTMDMPKVTGWERNVNGKLQARIANLADYMDPTRLADQAVDLNLKLMKWRISPNLDLDSMKNISCLLLGAGTLGSYVSRNLMGWGVRRITFVDYGSVSFSNPVRQPLFEFKDCLQGGAPKATRAAAALEQIYPGVEADGHVLSVPMLGHPVVDEKRTRSDFERLEELVDSHDVIFLLMDTRESRWLPTIMGKAKGKIVLNAALGFDTYVVMRHGAEPRDGSEDTLGCYFCNDVVAPADSVKDQTLDQQCTVTRPGVAAIASALLVELFASIMQHPARHHAQAPKTTRRDNEAPTYERDPEDHPLGIVPHQIRGFVANFQNVLINGKSYPQCSACSRPILDAYRKEGWDFVKKALGDREYVTELSGLAEIQRQAEAMAEALDLSDDDLEVDDGEAVVL</sequence>
<keyword evidence="6" id="KW-0963">Cytoplasm</keyword>
<keyword evidence="5 6" id="KW-0072">Autophagy</keyword>
<dbReference type="EMBL" id="CAWUHD010000035">
    <property type="protein sequence ID" value="CAK7220354.1"/>
    <property type="molecule type" value="Genomic_DNA"/>
</dbReference>
<evidence type="ECO:0000256" key="5">
    <source>
        <dbReference type="ARBA" id="ARBA00023006"/>
    </source>
</evidence>
<dbReference type="GO" id="GO:0004132">
    <property type="term" value="F:dCMP deaminase activity"/>
    <property type="evidence" value="ECO:0007669"/>
    <property type="project" value="UniProtKB-EC"/>
</dbReference>
<feature type="compositionally biased region" description="Basic and acidic residues" evidence="7">
    <location>
        <begin position="616"/>
        <end position="633"/>
    </location>
</feature>
<keyword evidence="10" id="KW-0378">Hydrolase</keyword>
<keyword evidence="6" id="KW-0833">Ubl conjugation pathway</keyword>
<protein>
    <recommendedName>
        <fullName evidence="2 6">Ubiquitin-like modifier-activating enzyme ATG7</fullName>
    </recommendedName>
    <alternativeName>
        <fullName evidence="6">Autophagy-related protein 7</fullName>
    </alternativeName>
</protein>
<evidence type="ECO:0000256" key="2">
    <source>
        <dbReference type="ARBA" id="ARBA00017647"/>
    </source>
</evidence>